<dbReference type="PANTHER" id="PTHR31001">
    <property type="entry name" value="UNCHARACTERIZED TRANSCRIPTIONAL REGULATORY PROTEIN"/>
    <property type="match status" value="1"/>
</dbReference>
<dbReference type="SMART" id="SM00906">
    <property type="entry name" value="Fungal_trans"/>
    <property type="match status" value="1"/>
</dbReference>
<evidence type="ECO:0000256" key="5">
    <source>
        <dbReference type="ARBA" id="ARBA00023163"/>
    </source>
</evidence>
<proteinExistence type="predicted"/>
<dbReference type="CDD" id="cd12148">
    <property type="entry name" value="fungal_TF_MHR"/>
    <property type="match status" value="1"/>
</dbReference>
<feature type="region of interest" description="Disordered" evidence="7">
    <location>
        <begin position="52"/>
        <end position="88"/>
    </location>
</feature>
<dbReference type="PROSITE" id="PS00463">
    <property type="entry name" value="ZN2_CY6_FUNGAL_1"/>
    <property type="match status" value="1"/>
</dbReference>
<evidence type="ECO:0000256" key="3">
    <source>
        <dbReference type="ARBA" id="ARBA00023015"/>
    </source>
</evidence>
<evidence type="ECO:0000256" key="1">
    <source>
        <dbReference type="ARBA" id="ARBA00004123"/>
    </source>
</evidence>
<evidence type="ECO:0000256" key="7">
    <source>
        <dbReference type="SAM" id="MobiDB-lite"/>
    </source>
</evidence>
<keyword evidence="6" id="KW-0539">Nucleus</keyword>
<dbReference type="PROSITE" id="PS50048">
    <property type="entry name" value="ZN2_CY6_FUNGAL_2"/>
    <property type="match status" value="1"/>
</dbReference>
<dbReference type="InterPro" id="IPR050613">
    <property type="entry name" value="Sec_Metabolite_Reg"/>
</dbReference>
<reference evidence="10" key="1">
    <citation type="journal article" date="2017" name="Genome Biol.">
        <title>Comparative genomics reveals high biological diversity and specific adaptations in the industrially and medically important fungal genus Aspergillus.</title>
        <authorList>
            <person name="de Vries R.P."/>
            <person name="Riley R."/>
            <person name="Wiebenga A."/>
            <person name="Aguilar-Osorio G."/>
            <person name="Amillis S."/>
            <person name="Uchima C.A."/>
            <person name="Anderluh G."/>
            <person name="Asadollahi M."/>
            <person name="Askin M."/>
            <person name="Barry K."/>
            <person name="Battaglia E."/>
            <person name="Bayram O."/>
            <person name="Benocci T."/>
            <person name="Braus-Stromeyer S.A."/>
            <person name="Caldana C."/>
            <person name="Canovas D."/>
            <person name="Cerqueira G.C."/>
            <person name="Chen F."/>
            <person name="Chen W."/>
            <person name="Choi C."/>
            <person name="Clum A."/>
            <person name="Dos Santos R.A."/>
            <person name="Damasio A.R."/>
            <person name="Diallinas G."/>
            <person name="Emri T."/>
            <person name="Fekete E."/>
            <person name="Flipphi M."/>
            <person name="Freyberg S."/>
            <person name="Gallo A."/>
            <person name="Gournas C."/>
            <person name="Habgood R."/>
            <person name="Hainaut M."/>
            <person name="Harispe M.L."/>
            <person name="Henrissat B."/>
            <person name="Hilden K.S."/>
            <person name="Hope R."/>
            <person name="Hossain A."/>
            <person name="Karabika E."/>
            <person name="Karaffa L."/>
            <person name="Karanyi Z."/>
            <person name="Krasevec N."/>
            <person name="Kuo A."/>
            <person name="Kusch H."/>
            <person name="LaButti K."/>
            <person name="Lagendijk E.L."/>
            <person name="Lapidus A."/>
            <person name="Levasseur A."/>
            <person name="Lindquist E."/>
            <person name="Lipzen A."/>
            <person name="Logrieco A.F."/>
            <person name="MacCabe A."/>
            <person name="Maekelae M.R."/>
            <person name="Malavazi I."/>
            <person name="Melin P."/>
            <person name="Meyer V."/>
            <person name="Mielnichuk N."/>
            <person name="Miskei M."/>
            <person name="Molnar A.P."/>
            <person name="Mule G."/>
            <person name="Ngan C.Y."/>
            <person name="Orejas M."/>
            <person name="Orosz E."/>
            <person name="Ouedraogo J.P."/>
            <person name="Overkamp K.M."/>
            <person name="Park H.-S."/>
            <person name="Perrone G."/>
            <person name="Piumi F."/>
            <person name="Punt P.J."/>
            <person name="Ram A.F."/>
            <person name="Ramon A."/>
            <person name="Rauscher S."/>
            <person name="Record E."/>
            <person name="Riano-Pachon D.M."/>
            <person name="Robert V."/>
            <person name="Roehrig J."/>
            <person name="Ruller R."/>
            <person name="Salamov A."/>
            <person name="Salih N.S."/>
            <person name="Samson R.A."/>
            <person name="Sandor E."/>
            <person name="Sanguinetti M."/>
            <person name="Schuetze T."/>
            <person name="Sepcic K."/>
            <person name="Shelest E."/>
            <person name="Sherlock G."/>
            <person name="Sophianopoulou V."/>
            <person name="Squina F.M."/>
            <person name="Sun H."/>
            <person name="Susca A."/>
            <person name="Todd R.B."/>
            <person name="Tsang A."/>
            <person name="Unkles S.E."/>
            <person name="van de Wiele N."/>
            <person name="van Rossen-Uffink D."/>
            <person name="Oliveira J.V."/>
            <person name="Vesth T.C."/>
            <person name="Visser J."/>
            <person name="Yu J.-H."/>
            <person name="Zhou M."/>
            <person name="Andersen M.R."/>
            <person name="Archer D.B."/>
            <person name="Baker S.E."/>
            <person name="Benoit I."/>
            <person name="Brakhage A.A."/>
            <person name="Braus G.H."/>
            <person name="Fischer R."/>
            <person name="Frisvad J.C."/>
            <person name="Goldman G.H."/>
            <person name="Houbraken J."/>
            <person name="Oakley B."/>
            <person name="Pocsi I."/>
            <person name="Scazzocchio C."/>
            <person name="Seiboth B."/>
            <person name="vanKuyk P.A."/>
            <person name="Wortman J."/>
            <person name="Dyer P.S."/>
            <person name="Grigoriev I.V."/>
        </authorList>
    </citation>
    <scope>NUCLEOTIDE SEQUENCE [LARGE SCALE GENOMIC DNA]</scope>
    <source>
        <strain evidence="10">CBS 593.65</strain>
    </source>
</reference>
<dbReference type="InterPro" id="IPR007219">
    <property type="entry name" value="XnlR_reg_dom"/>
</dbReference>
<feature type="domain" description="Zn(2)-C6 fungal-type" evidence="8">
    <location>
        <begin position="10"/>
        <end position="42"/>
    </location>
</feature>
<keyword evidence="4" id="KW-0238">DNA-binding</keyword>
<evidence type="ECO:0000256" key="4">
    <source>
        <dbReference type="ARBA" id="ARBA00023125"/>
    </source>
</evidence>
<dbReference type="SUPFAM" id="SSF57701">
    <property type="entry name" value="Zn2/Cys6 DNA-binding domain"/>
    <property type="match status" value="1"/>
</dbReference>
<dbReference type="STRING" id="1036612.A0A1L9T0B8"/>
<keyword evidence="5" id="KW-0804">Transcription</keyword>
<sequence>MYRRNGKRISCEPCRISKVRCDHAAPVCARCQTRGAPEKCFYHPAPMTRNNSDFRQYRVEKQQTRPTTRKSKAQVNPPNQKPDGDDIVSDPAPPSYLGFFSTLSLCQRLWPVATPRWSIPPEDKLSKFKAIEPPLRKVMAYSHRLEAIVRQYRDGMHFIVIPQPLLFDPVLLFLQELGTRSDQEAFAKDILKTAKGNLRLRLAPMTPELGLSDFLRILSTERIRLEFLSLVFSLCGLTSLYADVDGFDATAFATEMYNASKYCLKICRSHNQLNDITVWSSFINTMFLSSLFGNASDMAYRWFNEFVSELFILGFHRLVSSPPDGPFFVLETRKRIFAIAVAQDKSISTLLGRPPRIDSRFCDLTLPFDLDDDEVVLDGSRLETALNGLDADGWKCNQGTKAGQTLRPAVLIRLRYRHALLQERVLGLWMTERQESFSETLHEVYEEYELGKTRIPPQYQYSASIWNKSSPWLCVALLVADLSYLYSGFLLDRMLLQASQISPTRLLDKSAELLSGALEFIQRQSCHPELGGRFPWLFLYYGLPGAGTLAAELHQSTLSRVPIQTTVPVSKVVRDLSVLLSYFERERLPDRPDFQVCAHIGKMIGALLDDTLDRGLPDSTQQQHPHQDQELPELSGSLPHDGLDALNLATDAMASQAFLSWFDELIWDYPTADLEPDSLMEPQ</sequence>
<dbReference type="Pfam" id="PF04082">
    <property type="entry name" value="Fungal_trans"/>
    <property type="match status" value="1"/>
</dbReference>
<evidence type="ECO:0000313" key="10">
    <source>
        <dbReference type="Proteomes" id="UP000184356"/>
    </source>
</evidence>
<gene>
    <name evidence="9" type="ORF">ASPSYDRAFT_51583</name>
</gene>
<evidence type="ECO:0000259" key="8">
    <source>
        <dbReference type="PROSITE" id="PS50048"/>
    </source>
</evidence>
<organism evidence="9 10">
    <name type="scientific">Aspergillus sydowii CBS 593.65</name>
    <dbReference type="NCBI Taxonomy" id="1036612"/>
    <lineage>
        <taxon>Eukaryota</taxon>
        <taxon>Fungi</taxon>
        <taxon>Dikarya</taxon>
        <taxon>Ascomycota</taxon>
        <taxon>Pezizomycotina</taxon>
        <taxon>Eurotiomycetes</taxon>
        <taxon>Eurotiomycetidae</taxon>
        <taxon>Eurotiales</taxon>
        <taxon>Aspergillaceae</taxon>
        <taxon>Aspergillus</taxon>
        <taxon>Aspergillus subgen. Nidulantes</taxon>
    </lineage>
</organism>
<dbReference type="CDD" id="cd00067">
    <property type="entry name" value="GAL4"/>
    <property type="match status" value="1"/>
</dbReference>
<accession>A0A1L9T0B8</accession>
<protein>
    <recommendedName>
        <fullName evidence="8">Zn(2)-C6 fungal-type domain-containing protein</fullName>
    </recommendedName>
</protein>
<dbReference type="GO" id="GO:0005634">
    <property type="term" value="C:nucleus"/>
    <property type="evidence" value="ECO:0007669"/>
    <property type="project" value="UniProtKB-SubCell"/>
</dbReference>
<dbReference type="AlphaFoldDB" id="A0A1L9T0B8"/>
<comment type="subcellular location">
    <subcellularLocation>
        <location evidence="1">Nucleus</location>
    </subcellularLocation>
</comment>
<dbReference type="GO" id="GO:0008270">
    <property type="term" value="F:zinc ion binding"/>
    <property type="evidence" value="ECO:0007669"/>
    <property type="project" value="InterPro"/>
</dbReference>
<dbReference type="OrthoDB" id="4898680at2759"/>
<dbReference type="VEuPathDB" id="FungiDB:ASPSYDRAFT_51583"/>
<dbReference type="GO" id="GO:0003677">
    <property type="term" value="F:DNA binding"/>
    <property type="evidence" value="ECO:0007669"/>
    <property type="project" value="UniProtKB-KW"/>
</dbReference>
<dbReference type="Proteomes" id="UP000184356">
    <property type="component" value="Unassembled WGS sequence"/>
</dbReference>
<dbReference type="GO" id="GO:0006351">
    <property type="term" value="P:DNA-templated transcription"/>
    <property type="evidence" value="ECO:0007669"/>
    <property type="project" value="InterPro"/>
</dbReference>
<evidence type="ECO:0000256" key="2">
    <source>
        <dbReference type="ARBA" id="ARBA00022723"/>
    </source>
</evidence>
<evidence type="ECO:0000313" key="9">
    <source>
        <dbReference type="EMBL" id="OJJ52912.1"/>
    </source>
</evidence>
<keyword evidence="2" id="KW-0479">Metal-binding</keyword>
<name>A0A1L9T0B8_9EURO</name>
<dbReference type="PANTHER" id="PTHR31001:SF40">
    <property type="entry name" value="ZN(II)2CYS6 TRANSCRIPTION FACTOR (EUROFUNG)"/>
    <property type="match status" value="1"/>
</dbReference>
<dbReference type="EMBL" id="KV878599">
    <property type="protein sequence ID" value="OJJ52912.1"/>
    <property type="molecule type" value="Genomic_DNA"/>
</dbReference>
<dbReference type="SMART" id="SM00066">
    <property type="entry name" value="GAL4"/>
    <property type="match status" value="1"/>
</dbReference>
<dbReference type="GeneID" id="63764388"/>
<dbReference type="Gene3D" id="4.10.240.10">
    <property type="entry name" value="Zn(2)-C6 fungal-type DNA-binding domain"/>
    <property type="match status" value="1"/>
</dbReference>
<dbReference type="InterPro" id="IPR001138">
    <property type="entry name" value="Zn2Cys6_DnaBD"/>
</dbReference>
<keyword evidence="10" id="KW-1185">Reference proteome</keyword>
<feature type="region of interest" description="Disordered" evidence="7">
    <location>
        <begin position="614"/>
        <end position="637"/>
    </location>
</feature>
<keyword evidence="3" id="KW-0805">Transcription regulation</keyword>
<dbReference type="RefSeq" id="XP_040696718.1">
    <property type="nucleotide sequence ID" value="XM_040848315.1"/>
</dbReference>
<dbReference type="InterPro" id="IPR036864">
    <property type="entry name" value="Zn2-C6_fun-type_DNA-bd_sf"/>
</dbReference>
<dbReference type="GO" id="GO:0000981">
    <property type="term" value="F:DNA-binding transcription factor activity, RNA polymerase II-specific"/>
    <property type="evidence" value="ECO:0007669"/>
    <property type="project" value="InterPro"/>
</dbReference>
<evidence type="ECO:0000256" key="6">
    <source>
        <dbReference type="ARBA" id="ARBA00023242"/>
    </source>
</evidence>
<dbReference type="Pfam" id="PF00172">
    <property type="entry name" value="Zn_clus"/>
    <property type="match status" value="1"/>
</dbReference>